<keyword evidence="2" id="KW-0408">Iron</keyword>
<dbReference type="InterPro" id="IPR026045">
    <property type="entry name" value="Ferric-bd"/>
</dbReference>
<name>A0A6L9UC23_9HYPH</name>
<dbReference type="AlphaFoldDB" id="A0A6L9UC23"/>
<dbReference type="PIRSF" id="PIRSF002825">
    <property type="entry name" value="CfbpA"/>
    <property type="match status" value="1"/>
</dbReference>
<dbReference type="Proteomes" id="UP000483035">
    <property type="component" value="Unassembled WGS sequence"/>
</dbReference>
<organism evidence="4 5">
    <name type="scientific">Rhizobium lusitanum</name>
    <dbReference type="NCBI Taxonomy" id="293958"/>
    <lineage>
        <taxon>Bacteria</taxon>
        <taxon>Pseudomonadati</taxon>
        <taxon>Pseudomonadota</taxon>
        <taxon>Alphaproteobacteria</taxon>
        <taxon>Hyphomicrobiales</taxon>
        <taxon>Rhizobiaceae</taxon>
        <taxon>Rhizobium/Agrobacterium group</taxon>
        <taxon>Rhizobium</taxon>
    </lineage>
</organism>
<dbReference type="PANTHER" id="PTHR30006">
    <property type="entry name" value="THIAMINE-BINDING PERIPLASMIC PROTEIN-RELATED"/>
    <property type="match status" value="1"/>
</dbReference>
<evidence type="ECO:0000256" key="2">
    <source>
        <dbReference type="PIRSR" id="PIRSR002825-1"/>
    </source>
</evidence>
<reference evidence="4 5" key="1">
    <citation type="submission" date="2019-12" db="EMBL/GenBank/DDBJ databases">
        <title>Rhizobium genotypes associated with high levels of biological nitrogen fixation by grain legumes in a temperate-maritime cropping system.</title>
        <authorList>
            <person name="Maluk M."/>
            <person name="Francesc Ferrando Molina F."/>
            <person name="Lopez Del Egido L."/>
            <person name="Lafos M."/>
            <person name="Langarica-Fuentes A."/>
            <person name="Gebre Yohannes G."/>
            <person name="Young M.W."/>
            <person name="Martin P."/>
            <person name="Gantlett R."/>
            <person name="Kenicer G."/>
            <person name="Hawes C."/>
            <person name="Begg G.S."/>
            <person name="Quilliam R.S."/>
            <person name="Squire G.R."/>
            <person name="Poole P.S."/>
            <person name="Young P.W."/>
            <person name="Iannetta P.M."/>
            <person name="James E.K."/>
        </authorList>
    </citation>
    <scope>NUCLEOTIDE SEQUENCE [LARGE SCALE GENOMIC DNA]</scope>
    <source>
        <strain evidence="4 5">JHI1118</strain>
    </source>
</reference>
<evidence type="ECO:0000256" key="3">
    <source>
        <dbReference type="SAM" id="SignalP"/>
    </source>
</evidence>
<keyword evidence="2" id="KW-0479">Metal-binding</keyword>
<evidence type="ECO:0000256" key="1">
    <source>
        <dbReference type="ARBA" id="ARBA00022729"/>
    </source>
</evidence>
<dbReference type="GO" id="GO:0046872">
    <property type="term" value="F:metal ion binding"/>
    <property type="evidence" value="ECO:0007669"/>
    <property type="project" value="UniProtKB-KW"/>
</dbReference>
<accession>A0A6L9UC23</accession>
<dbReference type="Gene3D" id="3.40.190.10">
    <property type="entry name" value="Periplasmic binding protein-like II"/>
    <property type="match status" value="2"/>
</dbReference>
<feature type="chain" id="PRO_5027012148" evidence="3">
    <location>
        <begin position="28"/>
        <end position="347"/>
    </location>
</feature>
<comment type="caution">
    <text evidence="4">The sequence shown here is derived from an EMBL/GenBank/DDBJ whole genome shotgun (WGS) entry which is preliminary data.</text>
</comment>
<dbReference type="RefSeq" id="WP_163991203.1">
    <property type="nucleotide sequence ID" value="NZ_WUEY01000016.1"/>
</dbReference>
<dbReference type="PANTHER" id="PTHR30006:SF24">
    <property type="entry name" value="SLL0237 PROTEIN"/>
    <property type="match status" value="1"/>
</dbReference>
<gene>
    <name evidence="4" type="ORF">GR212_26630</name>
</gene>
<evidence type="ECO:0000313" key="4">
    <source>
        <dbReference type="EMBL" id="NEI73144.1"/>
    </source>
</evidence>
<dbReference type="EMBL" id="WUEY01000016">
    <property type="protein sequence ID" value="NEI73144.1"/>
    <property type="molecule type" value="Genomic_DNA"/>
</dbReference>
<keyword evidence="1 3" id="KW-0732">Signal</keyword>
<feature type="binding site" evidence="2">
    <location>
        <position position="240"/>
    </location>
    <ligand>
        <name>Fe cation</name>
        <dbReference type="ChEBI" id="CHEBI:24875"/>
    </ligand>
</feature>
<sequence>MQKKLSRSLAFGAVVAAVILGSGSASAEVSKELIAKAKAEGEVVWYTTMVVDQVVRPVAAAFESQYGIKVSFVTGGWRDVALRVSNEAKAGSVKGDVYDSSEALGAMLPDGLVEAYRPQSAANFPDDLKDKDGYWTAAIMQPMVAAVNTDMVEEADYPKTFEDLLDPKWKGQMAWTNNPTLSGPVGFIGAVLETMGEDKGMDYLKKLAQQKIANVPSNQRVVLDQAIAGQYPLVLSVYNYHVAISQDKGAPIKPIHLDVSQMNTGMAGMLKGAPHPNAAKLFLEYFYSEAGQKIAASAGYIPVSPDVKAKHPELNPLAGKFKVISFSPTNVGDKPAHWLDIYKTLFE</sequence>
<protein>
    <submittedName>
        <fullName evidence="4">Extracellular solute-binding protein</fullName>
    </submittedName>
</protein>
<dbReference type="SUPFAM" id="SSF53850">
    <property type="entry name" value="Periplasmic binding protein-like II"/>
    <property type="match status" value="1"/>
</dbReference>
<feature type="signal peptide" evidence="3">
    <location>
        <begin position="1"/>
        <end position="27"/>
    </location>
</feature>
<proteinExistence type="predicted"/>
<evidence type="ECO:0000313" key="5">
    <source>
        <dbReference type="Proteomes" id="UP000483035"/>
    </source>
</evidence>
<dbReference type="Pfam" id="PF13343">
    <property type="entry name" value="SBP_bac_6"/>
    <property type="match status" value="1"/>
</dbReference>